<evidence type="ECO:0000313" key="2">
    <source>
        <dbReference type="EMBL" id="MBD2775698.1"/>
    </source>
</evidence>
<dbReference type="InterPro" id="IPR018673">
    <property type="entry name" value="DUF2141"/>
</dbReference>
<accession>A0A8J7BZE3</accession>
<reference evidence="2" key="1">
    <citation type="submission" date="2020-09" db="EMBL/GenBank/DDBJ databases">
        <title>Iningainema tapete sp. nov. (Scytonemataceae, Cyanobacteria) from greenhouses in central Florida (USA) produces two types of nodularin with biosynthetic potential for microcystin-LR and anabaenopeptins.</title>
        <authorList>
            <person name="Berthold D.E."/>
            <person name="Lefler F.W."/>
            <person name="Huang I.-S."/>
            <person name="Abdulla H."/>
            <person name="Zimba P.V."/>
            <person name="Laughinghouse H.D. IV."/>
        </authorList>
    </citation>
    <scope>NUCLEOTIDE SEQUENCE</scope>
    <source>
        <strain evidence="2">BLCCT55</strain>
    </source>
</reference>
<keyword evidence="3" id="KW-1185">Reference proteome</keyword>
<keyword evidence="1" id="KW-0732">Signal</keyword>
<dbReference type="AlphaFoldDB" id="A0A8J7BZE3"/>
<proteinExistence type="predicted"/>
<sequence>MQRFLAQVLLLSIIGTTIASHANANVASSNSLTVTVSGLRNQKGRICLSLFSAEQGFPNKKERATEAQCFKAGEGSIAVKFNNLLRGSYAVAVIHDANEDGTLNRGLFGIPEEGFGFSRNPNVRMGPPKFKDAAIFVAGQSIIQVELKYFL</sequence>
<protein>
    <submittedName>
        <fullName evidence="2">DUF2141 domain-containing protein</fullName>
    </submittedName>
</protein>
<gene>
    <name evidence="2" type="ORF">ICL16_27485</name>
</gene>
<name>A0A8J7BZE3_9CYAN</name>
<comment type="caution">
    <text evidence="2">The sequence shown here is derived from an EMBL/GenBank/DDBJ whole genome shotgun (WGS) entry which is preliminary data.</text>
</comment>
<dbReference type="Proteomes" id="UP000629098">
    <property type="component" value="Unassembled WGS sequence"/>
</dbReference>
<organism evidence="2 3">
    <name type="scientific">Iningainema tapete BLCC-T55</name>
    <dbReference type="NCBI Taxonomy" id="2748662"/>
    <lineage>
        <taxon>Bacteria</taxon>
        <taxon>Bacillati</taxon>
        <taxon>Cyanobacteriota</taxon>
        <taxon>Cyanophyceae</taxon>
        <taxon>Nostocales</taxon>
        <taxon>Scytonemataceae</taxon>
        <taxon>Iningainema tapete</taxon>
    </lineage>
</organism>
<dbReference type="EMBL" id="JACXAE010000084">
    <property type="protein sequence ID" value="MBD2775698.1"/>
    <property type="molecule type" value="Genomic_DNA"/>
</dbReference>
<feature type="signal peptide" evidence="1">
    <location>
        <begin position="1"/>
        <end position="24"/>
    </location>
</feature>
<dbReference type="RefSeq" id="WP_190834466.1">
    <property type="nucleotide sequence ID" value="NZ_CAWPPI010000084.1"/>
</dbReference>
<feature type="chain" id="PRO_5035328486" evidence="1">
    <location>
        <begin position="25"/>
        <end position="151"/>
    </location>
</feature>
<dbReference type="Pfam" id="PF09912">
    <property type="entry name" value="DUF2141"/>
    <property type="match status" value="1"/>
</dbReference>
<evidence type="ECO:0000256" key="1">
    <source>
        <dbReference type="SAM" id="SignalP"/>
    </source>
</evidence>
<evidence type="ECO:0000313" key="3">
    <source>
        <dbReference type="Proteomes" id="UP000629098"/>
    </source>
</evidence>